<dbReference type="Gene3D" id="3.40.50.880">
    <property type="match status" value="1"/>
</dbReference>
<dbReference type="SUPFAM" id="SSF51445">
    <property type="entry name" value="(Trans)glycosidases"/>
    <property type="match status" value="1"/>
</dbReference>
<dbReference type="EC" id="3.2.1.23" evidence="3 6"/>
<name>A0ABP8YR29_9MICO</name>
<evidence type="ECO:0000256" key="6">
    <source>
        <dbReference type="PIRNR" id="PIRNR001084"/>
    </source>
</evidence>
<dbReference type="Pfam" id="PF08532">
    <property type="entry name" value="Glyco_hydro_42M"/>
    <property type="match status" value="1"/>
</dbReference>
<evidence type="ECO:0000313" key="9">
    <source>
        <dbReference type="EMBL" id="GAA4735236.1"/>
    </source>
</evidence>
<gene>
    <name evidence="9" type="ORF">GCM10025783_01310</name>
</gene>
<dbReference type="PANTHER" id="PTHR36447">
    <property type="entry name" value="BETA-GALACTOSIDASE GANA"/>
    <property type="match status" value="1"/>
</dbReference>
<dbReference type="SUPFAM" id="SSF52317">
    <property type="entry name" value="Class I glutamine amidotransferase-like"/>
    <property type="match status" value="1"/>
</dbReference>
<sequence length="642" mass="70502">MDRIWYGGDYNPEQWPRDVWDDDVRLMQRAGVTVATVGVFSWARLEPRDGEFDFEWLDDVLGRLHAGGVRVDLATATASPPPWLALAHPEMLPVTEEGVRLSVGSRQHYSPSSAVYRRYADRLVRALAERYAGHPALEAWHVNNELACHVPRDFSDESAAAFRTWLTAKYGTVETLNEAWGTQFWSQGYSSFEEVMPPRAAPTFRNPTQLLDFDRFSSDAWLGVYEAEAAILREVSPGVPITTNFMGFFKGLDYWRHAEALDFISDDHYPDPADPAAPVIAAATRDLIRSLAGGPWILMEQATSAVNWRSRNAAKPDGMHRLLSLQAVARGADGVMQFQWRQSKAGAEKFHSGMVPHAGEDSRIFRETVALGEELGGLADVVGSRQQAHIAVLFDWDSWWALEQEATPSDLAYPMVVLRWYREFWRRGVLVDFARPGTDLSGYAVVVAPATHVLSTDALEGLAAYTRSGGRLVVGYQTGILDEQLHVHLGGYLGALRDVLGIRIEEFAPPAEPSISGGALPTLEIAGLAAGTAEEWGEVVRVDDAEVRSTFVGGMLDGLPAITRKASGDGTAWYVATAPEDLAAVVDEVLDSAGVAPEVPDLPEGVEAVRRGDRLFLLNWNATETRVGDETLPPRGAAILRD</sequence>
<dbReference type="InterPro" id="IPR017853">
    <property type="entry name" value="GH"/>
</dbReference>
<accession>A0ABP8YR29</accession>
<evidence type="ECO:0000256" key="4">
    <source>
        <dbReference type="ARBA" id="ARBA00022801"/>
    </source>
</evidence>
<dbReference type="InterPro" id="IPR003476">
    <property type="entry name" value="Glyco_hydro_42"/>
</dbReference>
<dbReference type="InterPro" id="IPR013738">
    <property type="entry name" value="Beta_galactosidase_Trimer"/>
</dbReference>
<evidence type="ECO:0000256" key="2">
    <source>
        <dbReference type="ARBA" id="ARBA00005940"/>
    </source>
</evidence>
<evidence type="ECO:0000259" key="8">
    <source>
        <dbReference type="Pfam" id="PF08532"/>
    </source>
</evidence>
<dbReference type="Gene3D" id="3.20.20.80">
    <property type="entry name" value="Glycosidases"/>
    <property type="match status" value="1"/>
</dbReference>
<dbReference type="InterPro" id="IPR029062">
    <property type="entry name" value="Class_I_gatase-like"/>
</dbReference>
<feature type="domain" description="Beta-galactosidase trimerisation" evidence="8">
    <location>
        <begin position="388"/>
        <end position="594"/>
    </location>
</feature>
<keyword evidence="4 6" id="KW-0378">Hydrolase</keyword>
<dbReference type="CDD" id="cd03143">
    <property type="entry name" value="A4_beta-galactosidase_middle_domain"/>
    <property type="match status" value="1"/>
</dbReference>
<organism evidence="9 10">
    <name type="scientific">Amnibacterium soli</name>
    <dbReference type="NCBI Taxonomy" id="1282736"/>
    <lineage>
        <taxon>Bacteria</taxon>
        <taxon>Bacillati</taxon>
        <taxon>Actinomycetota</taxon>
        <taxon>Actinomycetes</taxon>
        <taxon>Micrococcales</taxon>
        <taxon>Microbacteriaceae</taxon>
        <taxon>Amnibacterium</taxon>
    </lineage>
</organism>
<comment type="similarity">
    <text evidence="2 6">Belongs to the glycosyl hydrolase 42 family.</text>
</comment>
<dbReference type="RefSeq" id="WP_345478966.1">
    <property type="nucleotide sequence ID" value="NZ_BAABLP010000001.1"/>
</dbReference>
<reference evidence="10" key="1">
    <citation type="journal article" date="2019" name="Int. J. Syst. Evol. Microbiol.">
        <title>The Global Catalogue of Microorganisms (GCM) 10K type strain sequencing project: providing services to taxonomists for standard genome sequencing and annotation.</title>
        <authorList>
            <consortium name="The Broad Institute Genomics Platform"/>
            <consortium name="The Broad Institute Genome Sequencing Center for Infectious Disease"/>
            <person name="Wu L."/>
            <person name="Ma J."/>
        </authorList>
    </citation>
    <scope>NUCLEOTIDE SEQUENCE [LARGE SCALE GENOMIC DNA]</scope>
    <source>
        <strain evidence="10">JCM 19015</strain>
    </source>
</reference>
<evidence type="ECO:0000256" key="5">
    <source>
        <dbReference type="ARBA" id="ARBA00023295"/>
    </source>
</evidence>
<proteinExistence type="inferred from homology"/>
<dbReference type="PIRSF" id="PIRSF001084">
    <property type="entry name" value="B-galactosidase"/>
    <property type="match status" value="1"/>
</dbReference>
<evidence type="ECO:0000313" key="10">
    <source>
        <dbReference type="Proteomes" id="UP001500121"/>
    </source>
</evidence>
<keyword evidence="5 6" id="KW-0326">Glycosidase</keyword>
<feature type="domain" description="Glycoside hydrolase family 42 N-terminal" evidence="7">
    <location>
        <begin position="9"/>
        <end position="375"/>
    </location>
</feature>
<dbReference type="EMBL" id="BAABLP010000001">
    <property type="protein sequence ID" value="GAA4735236.1"/>
    <property type="molecule type" value="Genomic_DNA"/>
</dbReference>
<dbReference type="Proteomes" id="UP001500121">
    <property type="component" value="Unassembled WGS sequence"/>
</dbReference>
<dbReference type="InterPro" id="IPR013529">
    <property type="entry name" value="Glyco_hydro_42_N"/>
</dbReference>
<comment type="catalytic activity">
    <reaction evidence="1 6">
        <text>Hydrolysis of terminal non-reducing beta-D-galactose residues in beta-D-galactosides.</text>
        <dbReference type="EC" id="3.2.1.23"/>
    </reaction>
</comment>
<evidence type="ECO:0000256" key="1">
    <source>
        <dbReference type="ARBA" id="ARBA00001412"/>
    </source>
</evidence>
<evidence type="ECO:0000259" key="7">
    <source>
        <dbReference type="Pfam" id="PF02449"/>
    </source>
</evidence>
<keyword evidence="10" id="KW-1185">Reference proteome</keyword>
<protein>
    <recommendedName>
        <fullName evidence="3 6">Beta-galactosidase</fullName>
        <shortName evidence="6">Beta-gal</shortName>
        <ecNumber evidence="3 6">3.2.1.23</ecNumber>
    </recommendedName>
</protein>
<dbReference type="PANTHER" id="PTHR36447:SF1">
    <property type="entry name" value="BETA-GALACTOSIDASE GANA"/>
    <property type="match status" value="1"/>
</dbReference>
<dbReference type="Pfam" id="PF02449">
    <property type="entry name" value="Glyco_hydro_42"/>
    <property type="match status" value="1"/>
</dbReference>
<comment type="caution">
    <text evidence="9">The sequence shown here is derived from an EMBL/GenBank/DDBJ whole genome shotgun (WGS) entry which is preliminary data.</text>
</comment>
<evidence type="ECO:0000256" key="3">
    <source>
        <dbReference type="ARBA" id="ARBA00012756"/>
    </source>
</evidence>